<dbReference type="Pfam" id="PF00005">
    <property type="entry name" value="ABC_tran"/>
    <property type="match status" value="1"/>
</dbReference>
<dbReference type="Proteomes" id="UP000664256">
    <property type="component" value="Unassembled WGS sequence"/>
</dbReference>
<gene>
    <name evidence="5" type="ORF">JZO76_00570</name>
</gene>
<dbReference type="PROSITE" id="PS50893">
    <property type="entry name" value="ABC_TRANSPORTER_2"/>
    <property type="match status" value="1"/>
</dbReference>
<sequence>MTILSFEAVNLIRKQKVLLNNINWRIENGEDWAILGLNGAGKTLLLQMIAGNIWPSNGKLTVLESEFGKANIPNLTKRIGWVSNVVEAKLYQSDTALSIVISGKFASIGLWQEHNLADEEKAAALLTTLGGGQLLQKPYQILSQGEKQVVLIARALMADPELLILDEPCNGLDLFAREDLLAKITKLKQQKNAPTILFVTHHTEEILPFISQVLMIRNGQIYAKGTPADLITAPVLNDFYERPIQITTLNQDRLLVYPKS</sequence>
<keyword evidence="3 5" id="KW-0067">ATP-binding</keyword>
<keyword evidence="2" id="KW-0547">Nucleotide-binding</keyword>
<comment type="caution">
    <text evidence="5">The sequence shown here is derived from an EMBL/GenBank/DDBJ whole genome shotgun (WGS) entry which is preliminary data.</text>
</comment>
<dbReference type="InterPro" id="IPR027417">
    <property type="entry name" value="P-loop_NTPase"/>
</dbReference>
<keyword evidence="6" id="KW-1185">Reference proteome</keyword>
<dbReference type="GO" id="GO:0005524">
    <property type="term" value="F:ATP binding"/>
    <property type="evidence" value="ECO:0007669"/>
    <property type="project" value="UniProtKB-KW"/>
</dbReference>
<dbReference type="InterPro" id="IPR050153">
    <property type="entry name" value="Metal_Ion_Import_ABC"/>
</dbReference>
<dbReference type="RefSeq" id="WP_206902230.1">
    <property type="nucleotide sequence ID" value="NZ_JAFLVT010000001.1"/>
</dbReference>
<accession>A0ABS3H3L5</accession>
<evidence type="ECO:0000256" key="1">
    <source>
        <dbReference type="ARBA" id="ARBA00022448"/>
    </source>
</evidence>
<dbReference type="PANTHER" id="PTHR42734">
    <property type="entry name" value="METAL TRANSPORT SYSTEM ATP-BINDING PROTEIN TM_0124-RELATED"/>
    <property type="match status" value="1"/>
</dbReference>
<keyword evidence="1" id="KW-0813">Transport</keyword>
<organism evidence="5 6">
    <name type="scientific">Candidatus Enterococcus myersii</name>
    <dbReference type="NCBI Taxonomy" id="2815322"/>
    <lineage>
        <taxon>Bacteria</taxon>
        <taxon>Bacillati</taxon>
        <taxon>Bacillota</taxon>
        <taxon>Bacilli</taxon>
        <taxon>Lactobacillales</taxon>
        <taxon>Enterococcaceae</taxon>
        <taxon>Enterococcus</taxon>
    </lineage>
</organism>
<dbReference type="EMBL" id="JAFLVT010000001">
    <property type="protein sequence ID" value="MBO0448021.1"/>
    <property type="molecule type" value="Genomic_DNA"/>
</dbReference>
<evidence type="ECO:0000313" key="5">
    <source>
        <dbReference type="EMBL" id="MBO0448021.1"/>
    </source>
</evidence>
<dbReference type="InterPro" id="IPR017871">
    <property type="entry name" value="ABC_transporter-like_CS"/>
</dbReference>
<dbReference type="InterPro" id="IPR003593">
    <property type="entry name" value="AAA+_ATPase"/>
</dbReference>
<evidence type="ECO:0000256" key="2">
    <source>
        <dbReference type="ARBA" id="ARBA00022741"/>
    </source>
</evidence>
<evidence type="ECO:0000256" key="3">
    <source>
        <dbReference type="ARBA" id="ARBA00022840"/>
    </source>
</evidence>
<feature type="domain" description="ABC transporter" evidence="4">
    <location>
        <begin position="4"/>
        <end position="243"/>
    </location>
</feature>
<protein>
    <submittedName>
        <fullName evidence="5">ABC transporter ATP-binding protein</fullName>
    </submittedName>
</protein>
<dbReference type="InterPro" id="IPR003439">
    <property type="entry name" value="ABC_transporter-like_ATP-bd"/>
</dbReference>
<evidence type="ECO:0000259" key="4">
    <source>
        <dbReference type="PROSITE" id="PS50893"/>
    </source>
</evidence>
<name>A0ABS3H3L5_9ENTE</name>
<dbReference type="Gene3D" id="3.40.50.300">
    <property type="entry name" value="P-loop containing nucleotide triphosphate hydrolases"/>
    <property type="match status" value="1"/>
</dbReference>
<dbReference type="PROSITE" id="PS00211">
    <property type="entry name" value="ABC_TRANSPORTER_1"/>
    <property type="match status" value="1"/>
</dbReference>
<evidence type="ECO:0000313" key="6">
    <source>
        <dbReference type="Proteomes" id="UP000664256"/>
    </source>
</evidence>
<proteinExistence type="predicted"/>
<dbReference type="SUPFAM" id="SSF52540">
    <property type="entry name" value="P-loop containing nucleoside triphosphate hydrolases"/>
    <property type="match status" value="1"/>
</dbReference>
<dbReference type="SMART" id="SM00382">
    <property type="entry name" value="AAA"/>
    <property type="match status" value="1"/>
</dbReference>
<reference evidence="5 6" key="1">
    <citation type="submission" date="2021-03" db="EMBL/GenBank/DDBJ databases">
        <title>Enterococcal diversity collection.</title>
        <authorList>
            <person name="Gilmore M.S."/>
            <person name="Schwartzman J."/>
            <person name="Van Tyne D."/>
            <person name="Martin M."/>
            <person name="Earl A.M."/>
            <person name="Manson A.L."/>
            <person name="Straub T."/>
            <person name="Salamzade R."/>
            <person name="Saavedra J."/>
            <person name="Lebreton F."/>
            <person name="Prichula J."/>
            <person name="Schaufler K."/>
            <person name="Gaca A."/>
            <person name="Sgardioli B."/>
            <person name="Wagenaar J."/>
            <person name="Strong T."/>
        </authorList>
    </citation>
    <scope>NUCLEOTIDE SEQUENCE [LARGE SCALE GENOMIC DNA]</scope>
    <source>
        <strain evidence="5 6">MJM12</strain>
    </source>
</reference>